<dbReference type="EMBL" id="CP049055">
    <property type="protein sequence ID" value="QII11498.1"/>
    <property type="molecule type" value="Genomic_DNA"/>
</dbReference>
<evidence type="ECO:0000259" key="1">
    <source>
        <dbReference type="PROSITE" id="PS51832"/>
    </source>
</evidence>
<reference evidence="2" key="1">
    <citation type="journal article" date="2006" name="Nature">
        <title>Deciphering the evolution and metabolism of an anammox bacterium from a community genome.</title>
        <authorList>
            <person name="Strous M."/>
            <person name="Pelletier E."/>
            <person name="Mangenot S."/>
            <person name="Rattei T."/>
            <person name="Lehner A."/>
            <person name="Taylor M.W."/>
            <person name="Horn M."/>
            <person name="Daims H."/>
            <person name="Bartol-Mavel D."/>
            <person name="Wincker P."/>
            <person name="Barbe V."/>
            <person name="Fonknechten N."/>
            <person name="Vallenet D."/>
            <person name="Segurens B."/>
            <person name="Schenowitz-Truong C."/>
            <person name="Medigue C."/>
            <person name="Collingro A."/>
            <person name="Snel B."/>
            <person name="Dutilh B.E."/>
            <person name="OpDenCamp H.J.M."/>
            <person name="vanDerDrift C."/>
            <person name="Cirpus I."/>
            <person name="vanDePas-Schoonen K.T."/>
            <person name="Harhangi H.R."/>
            <person name="vanNiftrik L."/>
            <person name="Schmid M."/>
            <person name="Keltjens J."/>
            <person name="vanDeVossenberg J."/>
            <person name="Kartal B."/>
            <person name="Meier H."/>
            <person name="Frishman D."/>
            <person name="Huynen M.A."/>
            <person name="Mewes H."/>
            <person name="Weissenbach J."/>
            <person name="Jetten M.S.M."/>
            <person name="Wagner M."/>
            <person name="LePaslier D."/>
        </authorList>
    </citation>
    <scope>NUCLEOTIDE SEQUENCE</scope>
</reference>
<dbReference type="PROSITE" id="PS51832">
    <property type="entry name" value="HD_GYP"/>
    <property type="match status" value="1"/>
</dbReference>
<dbReference type="Proteomes" id="UP000501926">
    <property type="component" value="Chromosome"/>
</dbReference>
<organism evidence="2">
    <name type="scientific">Kuenenia stuttgartiensis</name>
    <dbReference type="NCBI Taxonomy" id="174633"/>
    <lineage>
        <taxon>Bacteria</taxon>
        <taxon>Pseudomonadati</taxon>
        <taxon>Planctomycetota</taxon>
        <taxon>Candidatus Brocadiia</taxon>
        <taxon>Candidatus Brocadiales</taxon>
        <taxon>Candidatus Brocadiaceae</taxon>
        <taxon>Candidatus Kuenenia</taxon>
    </lineage>
</organism>
<accession>Q1Q306</accession>
<dbReference type="EMBL" id="CT573071">
    <property type="protein sequence ID" value="CAJ74393.1"/>
    <property type="molecule type" value="Genomic_DNA"/>
</dbReference>
<protein>
    <recommendedName>
        <fullName evidence="1">HD-GYP domain-containing protein</fullName>
    </recommendedName>
</protein>
<evidence type="ECO:0000313" key="2">
    <source>
        <dbReference type="EMBL" id="CAJ74393.1"/>
    </source>
</evidence>
<reference evidence="2" key="2">
    <citation type="submission" date="2006-01" db="EMBL/GenBank/DDBJ databases">
        <authorList>
            <person name="Genoscope"/>
        </authorList>
    </citation>
    <scope>NUCLEOTIDE SEQUENCE</scope>
</reference>
<name>Q1Q306_KUEST</name>
<gene>
    <name evidence="3" type="ORF">KsCSTR_21190</name>
    <name evidence="2" type="ORF">kuste3630</name>
</gene>
<proteinExistence type="predicted"/>
<dbReference type="AlphaFoldDB" id="Q1Q306"/>
<reference evidence="3 4" key="3">
    <citation type="submission" date="2020-02" db="EMBL/GenBank/DDBJ databases">
        <title>Newly sequenced genome of strain CSTR1 showed variability in Candidatus Kuenenia stuttgartiensis genomes.</title>
        <authorList>
            <person name="Ding C."/>
            <person name="Adrian L."/>
        </authorList>
    </citation>
    <scope>NUCLEOTIDE SEQUENCE [LARGE SCALE GENOMIC DNA]</scope>
    <source>
        <strain evidence="3 4">CSTR1</strain>
    </source>
</reference>
<evidence type="ECO:0000313" key="4">
    <source>
        <dbReference type="Proteomes" id="UP000501926"/>
    </source>
</evidence>
<sequence length="51" mass="5742">MREIGECAGTHFDPGLIETFNVVLSEIQIIKEQYTYKHGALNDLDFIKSVG</sequence>
<feature type="domain" description="HD-GYP" evidence="1">
    <location>
        <begin position="1"/>
        <end position="36"/>
    </location>
</feature>
<evidence type="ECO:0000313" key="3">
    <source>
        <dbReference type="EMBL" id="QII11498.1"/>
    </source>
</evidence>
<dbReference type="InterPro" id="IPR037522">
    <property type="entry name" value="HD_GYP_dom"/>
</dbReference>